<organism evidence="1">
    <name type="scientific">viral metagenome</name>
    <dbReference type="NCBI Taxonomy" id="1070528"/>
    <lineage>
        <taxon>unclassified sequences</taxon>
        <taxon>metagenomes</taxon>
        <taxon>organismal metagenomes</taxon>
    </lineage>
</organism>
<dbReference type="AlphaFoldDB" id="A0A6C0JTQ7"/>
<name>A0A6C0JTQ7_9ZZZZ</name>
<dbReference type="EMBL" id="MN740695">
    <property type="protein sequence ID" value="QHU08291.1"/>
    <property type="molecule type" value="Genomic_DNA"/>
</dbReference>
<reference evidence="1" key="1">
    <citation type="journal article" date="2020" name="Nature">
        <title>Giant virus diversity and host interactions through global metagenomics.</title>
        <authorList>
            <person name="Schulz F."/>
            <person name="Roux S."/>
            <person name="Paez-Espino D."/>
            <person name="Jungbluth S."/>
            <person name="Walsh D.A."/>
            <person name="Denef V.J."/>
            <person name="McMahon K.D."/>
            <person name="Konstantinidis K.T."/>
            <person name="Eloe-Fadrosh E.A."/>
            <person name="Kyrpides N.C."/>
            <person name="Woyke T."/>
        </authorList>
    </citation>
    <scope>NUCLEOTIDE SEQUENCE</scope>
    <source>
        <strain evidence="1">GVMAG-S-1062768-28</strain>
    </source>
</reference>
<evidence type="ECO:0000313" key="1">
    <source>
        <dbReference type="EMBL" id="QHU08291.1"/>
    </source>
</evidence>
<accession>A0A6C0JTQ7</accession>
<proteinExistence type="predicted"/>
<protein>
    <submittedName>
        <fullName evidence="1">Uncharacterized protein</fullName>
    </submittedName>
</protein>
<sequence>MNSVQCVICENVFLSTRLEGKIQPWNCPHCNKDTDDKIQKDLNDLYKMIGFQAIQRLQYRADRLLILKQMLLKQQPEPILFF</sequence>